<dbReference type="EC" id="3.6.1.55" evidence="12"/>
<comment type="catalytic activity">
    <reaction evidence="10">
        <text>8-oxo-dGTP + H2O = 8-oxo-dGMP + diphosphate + H(+)</text>
        <dbReference type="Rhea" id="RHEA:31575"/>
        <dbReference type="ChEBI" id="CHEBI:15377"/>
        <dbReference type="ChEBI" id="CHEBI:15378"/>
        <dbReference type="ChEBI" id="CHEBI:33019"/>
        <dbReference type="ChEBI" id="CHEBI:63224"/>
        <dbReference type="ChEBI" id="CHEBI:77896"/>
        <dbReference type="EC" id="3.6.1.55"/>
    </reaction>
</comment>
<dbReference type="InterPro" id="IPR020476">
    <property type="entry name" value="Nudix_hydrolase"/>
</dbReference>
<evidence type="ECO:0000256" key="11">
    <source>
        <dbReference type="ARBA" id="ARBA00036904"/>
    </source>
</evidence>
<keyword evidence="6" id="KW-0227">DNA damage</keyword>
<keyword evidence="4" id="KW-0235">DNA replication</keyword>
<evidence type="ECO:0000256" key="3">
    <source>
        <dbReference type="ARBA" id="ARBA00022457"/>
    </source>
</evidence>
<comment type="cofactor">
    <cofactor evidence="1">
        <name>Mg(2+)</name>
        <dbReference type="ChEBI" id="CHEBI:18420"/>
    </cofactor>
</comment>
<dbReference type="EMBL" id="CP017141">
    <property type="protein sequence ID" value="AOM79129.1"/>
    <property type="molecule type" value="Genomic_DNA"/>
</dbReference>
<dbReference type="InterPro" id="IPR015797">
    <property type="entry name" value="NUDIX_hydrolase-like_dom_sf"/>
</dbReference>
<comment type="similarity">
    <text evidence="2 17">Belongs to the Nudix hydrolase family.</text>
</comment>
<sequence>MIDVCCAIILNDEGQILVAQRSSSMSLPLKMEFPGGKIEPGESPEACLIREIKEELNVDIQVLSAIKSNRHVYPEFSIHLIPFICRIISGEVTLREHISYDWLEASALPDCDWAAADVPIVLNYLDSLKNQPN</sequence>
<keyword evidence="3" id="KW-0515">Mutator protein</keyword>
<dbReference type="CDD" id="cd03425">
    <property type="entry name" value="NUDIX_MutT_NudA_like"/>
    <property type="match status" value="1"/>
</dbReference>
<dbReference type="Gene3D" id="3.90.79.10">
    <property type="entry name" value="Nucleoside Triphosphate Pyrophosphohydrolase"/>
    <property type="match status" value="1"/>
</dbReference>
<dbReference type="PROSITE" id="PS51462">
    <property type="entry name" value="NUDIX"/>
    <property type="match status" value="1"/>
</dbReference>
<name>A0A1D7QKJ5_9SPHI</name>
<evidence type="ECO:0000256" key="13">
    <source>
        <dbReference type="ARBA" id="ARBA00040794"/>
    </source>
</evidence>
<reference evidence="19 20" key="1">
    <citation type="submission" date="2016-08" db="EMBL/GenBank/DDBJ databases">
        <authorList>
            <person name="Seilhamer J.J."/>
        </authorList>
    </citation>
    <scope>NUCLEOTIDE SEQUENCE [LARGE SCALE GENOMIC DNA]</scope>
    <source>
        <strain evidence="19 20">DX4</strain>
    </source>
</reference>
<evidence type="ECO:0000256" key="1">
    <source>
        <dbReference type="ARBA" id="ARBA00001946"/>
    </source>
</evidence>
<organism evidence="19 20">
    <name type="scientific">Pedobacter steynii</name>
    <dbReference type="NCBI Taxonomy" id="430522"/>
    <lineage>
        <taxon>Bacteria</taxon>
        <taxon>Pseudomonadati</taxon>
        <taxon>Bacteroidota</taxon>
        <taxon>Sphingobacteriia</taxon>
        <taxon>Sphingobacteriales</taxon>
        <taxon>Sphingobacteriaceae</taxon>
        <taxon>Pedobacter</taxon>
    </lineage>
</organism>
<dbReference type="GO" id="GO:0044715">
    <property type="term" value="F:8-oxo-dGDP phosphatase activity"/>
    <property type="evidence" value="ECO:0007669"/>
    <property type="project" value="TreeGrafter"/>
</dbReference>
<evidence type="ECO:0000256" key="14">
    <source>
        <dbReference type="ARBA" id="ARBA00041592"/>
    </source>
</evidence>
<evidence type="ECO:0000256" key="9">
    <source>
        <dbReference type="ARBA" id="ARBA00023204"/>
    </source>
</evidence>
<dbReference type="PANTHER" id="PTHR47707">
    <property type="entry name" value="8-OXO-DGTP DIPHOSPHATASE"/>
    <property type="match status" value="1"/>
</dbReference>
<evidence type="ECO:0000256" key="6">
    <source>
        <dbReference type="ARBA" id="ARBA00022763"/>
    </source>
</evidence>
<feature type="domain" description="Nudix hydrolase" evidence="18">
    <location>
        <begin position="1"/>
        <end position="126"/>
    </location>
</feature>
<dbReference type="GO" id="GO:0006260">
    <property type="term" value="P:DNA replication"/>
    <property type="evidence" value="ECO:0007669"/>
    <property type="project" value="UniProtKB-KW"/>
</dbReference>
<dbReference type="SUPFAM" id="SSF55811">
    <property type="entry name" value="Nudix"/>
    <property type="match status" value="1"/>
</dbReference>
<dbReference type="GO" id="GO:0006281">
    <property type="term" value="P:DNA repair"/>
    <property type="evidence" value="ECO:0007669"/>
    <property type="project" value="UniProtKB-KW"/>
</dbReference>
<evidence type="ECO:0000256" key="4">
    <source>
        <dbReference type="ARBA" id="ARBA00022705"/>
    </source>
</evidence>
<evidence type="ECO:0000256" key="15">
    <source>
        <dbReference type="ARBA" id="ARBA00041979"/>
    </source>
</evidence>
<keyword evidence="9" id="KW-0234">DNA repair</keyword>
<dbReference type="PROSITE" id="PS00893">
    <property type="entry name" value="NUDIX_BOX"/>
    <property type="match status" value="1"/>
</dbReference>
<keyword evidence="7 17" id="KW-0378">Hydrolase</keyword>
<evidence type="ECO:0000256" key="10">
    <source>
        <dbReference type="ARBA" id="ARBA00035861"/>
    </source>
</evidence>
<dbReference type="GO" id="GO:0046872">
    <property type="term" value="F:metal ion binding"/>
    <property type="evidence" value="ECO:0007669"/>
    <property type="project" value="UniProtKB-KW"/>
</dbReference>
<evidence type="ECO:0000256" key="17">
    <source>
        <dbReference type="RuleBase" id="RU003476"/>
    </source>
</evidence>
<keyword evidence="8" id="KW-0460">Magnesium</keyword>
<dbReference type="GO" id="GO:0035539">
    <property type="term" value="F:8-oxo-7,8-dihydrodeoxyguanosine triphosphate pyrophosphatase activity"/>
    <property type="evidence" value="ECO:0007669"/>
    <property type="project" value="UniProtKB-EC"/>
</dbReference>
<evidence type="ECO:0000313" key="19">
    <source>
        <dbReference type="EMBL" id="AOM79129.1"/>
    </source>
</evidence>
<keyword evidence="20" id="KW-1185">Reference proteome</keyword>
<dbReference type="GO" id="GO:0044716">
    <property type="term" value="F:8-oxo-GDP phosphatase activity"/>
    <property type="evidence" value="ECO:0007669"/>
    <property type="project" value="TreeGrafter"/>
</dbReference>
<keyword evidence="5" id="KW-0479">Metal-binding</keyword>
<evidence type="ECO:0000256" key="5">
    <source>
        <dbReference type="ARBA" id="ARBA00022723"/>
    </source>
</evidence>
<dbReference type="Proteomes" id="UP000094313">
    <property type="component" value="Chromosome"/>
</dbReference>
<evidence type="ECO:0000256" key="2">
    <source>
        <dbReference type="ARBA" id="ARBA00005582"/>
    </source>
</evidence>
<proteinExistence type="inferred from homology"/>
<evidence type="ECO:0000313" key="20">
    <source>
        <dbReference type="Proteomes" id="UP000094313"/>
    </source>
</evidence>
<protein>
    <recommendedName>
        <fullName evidence="13">8-oxo-dGTP diphosphatase</fullName>
        <ecNumber evidence="12">3.6.1.55</ecNumber>
    </recommendedName>
    <alternativeName>
        <fullName evidence="16">7,8-dihydro-8-oxoguanine-triphosphatase</fullName>
    </alternativeName>
    <alternativeName>
        <fullName evidence="15">Mutator protein MutT</fullName>
    </alternativeName>
    <alternativeName>
        <fullName evidence="14">dGTP pyrophosphohydrolase</fullName>
    </alternativeName>
</protein>
<comment type="catalytic activity">
    <reaction evidence="11">
        <text>8-oxo-GTP + H2O = 8-oxo-GMP + diphosphate + H(+)</text>
        <dbReference type="Rhea" id="RHEA:67616"/>
        <dbReference type="ChEBI" id="CHEBI:15377"/>
        <dbReference type="ChEBI" id="CHEBI:15378"/>
        <dbReference type="ChEBI" id="CHEBI:33019"/>
        <dbReference type="ChEBI" id="CHEBI:143553"/>
        <dbReference type="ChEBI" id="CHEBI:145694"/>
    </reaction>
</comment>
<dbReference type="GO" id="GO:0008413">
    <property type="term" value="F:8-oxo-7,8-dihydroguanosine triphosphate pyrophosphatase activity"/>
    <property type="evidence" value="ECO:0007669"/>
    <property type="project" value="TreeGrafter"/>
</dbReference>
<dbReference type="PRINTS" id="PR00502">
    <property type="entry name" value="NUDIXFAMILY"/>
</dbReference>
<dbReference type="PANTHER" id="PTHR47707:SF1">
    <property type="entry name" value="NUDIX HYDROLASE FAMILY PROTEIN"/>
    <property type="match status" value="1"/>
</dbReference>
<dbReference type="InterPro" id="IPR000086">
    <property type="entry name" value="NUDIX_hydrolase_dom"/>
</dbReference>
<dbReference type="OrthoDB" id="9810648at2"/>
<dbReference type="RefSeq" id="WP_069380792.1">
    <property type="nucleotide sequence ID" value="NZ_CP017141.1"/>
</dbReference>
<evidence type="ECO:0000256" key="16">
    <source>
        <dbReference type="ARBA" id="ARBA00042798"/>
    </source>
</evidence>
<evidence type="ECO:0000256" key="8">
    <source>
        <dbReference type="ARBA" id="ARBA00022842"/>
    </source>
</evidence>
<gene>
    <name evidence="19" type="ORF">BFS30_19315</name>
</gene>
<dbReference type="Pfam" id="PF00293">
    <property type="entry name" value="NUDIX"/>
    <property type="match status" value="1"/>
</dbReference>
<dbReference type="InterPro" id="IPR020084">
    <property type="entry name" value="NUDIX_hydrolase_CS"/>
</dbReference>
<dbReference type="AlphaFoldDB" id="A0A1D7QKJ5"/>
<dbReference type="KEGG" id="psty:BFS30_19315"/>
<evidence type="ECO:0000256" key="12">
    <source>
        <dbReference type="ARBA" id="ARBA00038905"/>
    </source>
</evidence>
<dbReference type="InterPro" id="IPR047127">
    <property type="entry name" value="MutT-like"/>
</dbReference>
<evidence type="ECO:0000256" key="7">
    <source>
        <dbReference type="ARBA" id="ARBA00022801"/>
    </source>
</evidence>
<evidence type="ECO:0000259" key="18">
    <source>
        <dbReference type="PROSITE" id="PS51462"/>
    </source>
</evidence>
<accession>A0A1D7QKJ5</accession>